<name>V4B5H5_LOTGI</name>
<dbReference type="Proteomes" id="UP000030746">
    <property type="component" value="Unassembled WGS sequence"/>
</dbReference>
<dbReference type="GO" id="GO:0003711">
    <property type="term" value="F:transcription elongation factor activity"/>
    <property type="evidence" value="ECO:0007669"/>
    <property type="project" value="InterPro"/>
</dbReference>
<dbReference type="OMA" id="GIHYTVY"/>
<reference evidence="1 2" key="1">
    <citation type="journal article" date="2013" name="Nature">
        <title>Insights into bilaterian evolution from three spiralian genomes.</title>
        <authorList>
            <person name="Simakov O."/>
            <person name="Marletaz F."/>
            <person name="Cho S.J."/>
            <person name="Edsinger-Gonzales E."/>
            <person name="Havlak P."/>
            <person name="Hellsten U."/>
            <person name="Kuo D.H."/>
            <person name="Larsson T."/>
            <person name="Lv J."/>
            <person name="Arendt D."/>
            <person name="Savage R."/>
            <person name="Osoegawa K."/>
            <person name="de Jong P."/>
            <person name="Grimwood J."/>
            <person name="Chapman J.A."/>
            <person name="Shapiro H."/>
            <person name="Aerts A."/>
            <person name="Otillar R.P."/>
            <person name="Terry A.Y."/>
            <person name="Boore J.L."/>
            <person name="Grigoriev I.V."/>
            <person name="Lindberg D.R."/>
            <person name="Seaver E.C."/>
            <person name="Weisblat D.A."/>
            <person name="Putnam N.H."/>
            <person name="Rokhsar D.S."/>
        </authorList>
    </citation>
    <scope>NUCLEOTIDE SEQUENCE [LARGE SCALE GENOMIC DNA]</scope>
</reference>
<dbReference type="PANTHER" id="PTHR23171">
    <property type="entry name" value="GDOWN1"/>
    <property type="match status" value="1"/>
</dbReference>
<keyword evidence="2" id="KW-1185">Reference proteome</keyword>
<evidence type="ECO:0000313" key="2">
    <source>
        <dbReference type="Proteomes" id="UP000030746"/>
    </source>
</evidence>
<organism evidence="1 2">
    <name type="scientific">Lottia gigantea</name>
    <name type="common">Giant owl limpet</name>
    <dbReference type="NCBI Taxonomy" id="225164"/>
    <lineage>
        <taxon>Eukaryota</taxon>
        <taxon>Metazoa</taxon>
        <taxon>Spiralia</taxon>
        <taxon>Lophotrochozoa</taxon>
        <taxon>Mollusca</taxon>
        <taxon>Gastropoda</taxon>
        <taxon>Patellogastropoda</taxon>
        <taxon>Lottioidea</taxon>
        <taxon>Lottiidae</taxon>
        <taxon>Lottia</taxon>
    </lineage>
</organism>
<dbReference type="PANTHER" id="PTHR23171:SF13">
    <property type="entry name" value="DNA-DIRECTED RNA POLYMERASE II SUBUNIT GRINL1A"/>
    <property type="match status" value="1"/>
</dbReference>
<dbReference type="GO" id="GO:0035556">
    <property type="term" value="P:intracellular signal transduction"/>
    <property type="evidence" value="ECO:0007669"/>
    <property type="project" value="TreeGrafter"/>
</dbReference>
<dbReference type="RefSeq" id="XP_009047886.1">
    <property type="nucleotide sequence ID" value="XM_009049638.1"/>
</dbReference>
<dbReference type="HOGENOM" id="CLU_051512_0_0_1"/>
<evidence type="ECO:0000313" key="1">
    <source>
        <dbReference type="EMBL" id="ESP01252.1"/>
    </source>
</evidence>
<dbReference type="OrthoDB" id="2408655at2759"/>
<dbReference type="PRINTS" id="PR02085">
    <property type="entry name" value="POLR2GRINL1"/>
</dbReference>
<dbReference type="EMBL" id="KB200521">
    <property type="protein sequence ID" value="ESP01252.1"/>
    <property type="molecule type" value="Genomic_DNA"/>
</dbReference>
<dbReference type="STRING" id="225164.V4B5H5"/>
<dbReference type="KEGG" id="lgi:LOTGIDRAFT_157426"/>
<sequence length="314" mass="35819">MTVQPEERQGYLGKLEDKTIDELKDLLRRQEKLLSKQNFLRTLPDKGLKVKKFAEILESLIHDKIIQEKQLSGVNSVHSKYNRTQIVNPTSAFSSVKQESATEDFEDDDGIDTTDPLKSLINPSALLNGDKKQIVDMRINFETSATTDDICDSLNQVKLSITNERIPDNSEQYVNSYERVLQRVEQRPETKSRSFKPNSSLLISKVEDLPEKFKPSAPKPVLSNKKKIKELGVVEESAACPPHYKYNKTQLVSTLESIELIKQQEAKQEELKAERAAARLAERLNIKMDTYNPPTTDMAYPLLYYNLFNVLSAI</sequence>
<dbReference type="GO" id="GO:0006368">
    <property type="term" value="P:transcription elongation by RNA polymerase II"/>
    <property type="evidence" value="ECO:0007669"/>
    <property type="project" value="InterPro"/>
</dbReference>
<dbReference type="InterPro" id="IPR026213">
    <property type="entry name" value="GRINL1"/>
</dbReference>
<dbReference type="GeneID" id="20237360"/>
<proteinExistence type="predicted"/>
<dbReference type="Pfam" id="PF15328">
    <property type="entry name" value="GCOM2"/>
    <property type="match status" value="1"/>
</dbReference>
<protein>
    <submittedName>
        <fullName evidence="1">Uncharacterized protein</fullName>
    </submittedName>
</protein>
<dbReference type="InterPro" id="IPR051375">
    <property type="entry name" value="Tuftelin_GRINL1A/MYZAP/CCD68"/>
</dbReference>
<dbReference type="AlphaFoldDB" id="V4B5H5"/>
<dbReference type="GO" id="GO:0005634">
    <property type="term" value="C:nucleus"/>
    <property type="evidence" value="ECO:0007669"/>
    <property type="project" value="InterPro"/>
</dbReference>
<gene>
    <name evidence="1" type="ORF">LOTGIDRAFT_157426</name>
</gene>
<accession>V4B5H5</accession>
<dbReference type="CTD" id="20237360"/>